<gene>
    <name evidence="1" type="ORF">RchiOBHm_Chr2g0106161</name>
</gene>
<proteinExistence type="predicted"/>
<keyword evidence="2" id="KW-1185">Reference proteome</keyword>
<dbReference type="EMBL" id="PDCK01000040">
    <property type="protein sequence ID" value="PRQ48026.1"/>
    <property type="molecule type" value="Genomic_DNA"/>
</dbReference>
<reference evidence="1 2" key="1">
    <citation type="journal article" date="2018" name="Nat. Genet.">
        <title>The Rosa genome provides new insights in the design of modern roses.</title>
        <authorList>
            <person name="Bendahmane M."/>
        </authorList>
    </citation>
    <scope>NUCLEOTIDE SEQUENCE [LARGE SCALE GENOMIC DNA]</scope>
    <source>
        <strain evidence="2">cv. Old Blush</strain>
    </source>
</reference>
<protein>
    <submittedName>
        <fullName evidence="1">Uncharacterized protein</fullName>
    </submittedName>
</protein>
<sequence length="54" mass="6051">MSTKFRHLRVPGNLTVFASFTGQSDQVMVSVLDLGSKYWCSVIGFRDLLCVLQV</sequence>
<dbReference type="Gramene" id="PRQ48026">
    <property type="protein sequence ID" value="PRQ48026"/>
    <property type="gene ID" value="RchiOBHm_Chr2g0106161"/>
</dbReference>
<evidence type="ECO:0000313" key="1">
    <source>
        <dbReference type="EMBL" id="PRQ48026.1"/>
    </source>
</evidence>
<organism evidence="1 2">
    <name type="scientific">Rosa chinensis</name>
    <name type="common">China rose</name>
    <dbReference type="NCBI Taxonomy" id="74649"/>
    <lineage>
        <taxon>Eukaryota</taxon>
        <taxon>Viridiplantae</taxon>
        <taxon>Streptophyta</taxon>
        <taxon>Embryophyta</taxon>
        <taxon>Tracheophyta</taxon>
        <taxon>Spermatophyta</taxon>
        <taxon>Magnoliopsida</taxon>
        <taxon>eudicotyledons</taxon>
        <taxon>Gunneridae</taxon>
        <taxon>Pentapetalae</taxon>
        <taxon>rosids</taxon>
        <taxon>fabids</taxon>
        <taxon>Rosales</taxon>
        <taxon>Rosaceae</taxon>
        <taxon>Rosoideae</taxon>
        <taxon>Rosoideae incertae sedis</taxon>
        <taxon>Rosa</taxon>
    </lineage>
</organism>
<dbReference type="AlphaFoldDB" id="A0A2P6RNL5"/>
<dbReference type="Proteomes" id="UP000238479">
    <property type="component" value="Chromosome 2"/>
</dbReference>
<name>A0A2P6RNL5_ROSCH</name>
<evidence type="ECO:0000313" key="2">
    <source>
        <dbReference type="Proteomes" id="UP000238479"/>
    </source>
</evidence>
<accession>A0A2P6RNL5</accession>
<comment type="caution">
    <text evidence="1">The sequence shown here is derived from an EMBL/GenBank/DDBJ whole genome shotgun (WGS) entry which is preliminary data.</text>
</comment>